<name>A0A2W7ISB1_9PROT</name>
<proteinExistence type="inferred from homology"/>
<dbReference type="EMBL" id="QKYU01000003">
    <property type="protein sequence ID" value="PZW49150.1"/>
    <property type="molecule type" value="Genomic_DNA"/>
</dbReference>
<dbReference type="OrthoDB" id="509852at2"/>
<dbReference type="SFLD" id="SFLDS00019">
    <property type="entry name" value="Glutathione_Transferase_(cytos"/>
    <property type="match status" value="1"/>
</dbReference>
<dbReference type="GO" id="GO:0016034">
    <property type="term" value="F:maleylacetoacetate isomerase activity"/>
    <property type="evidence" value="ECO:0007669"/>
    <property type="project" value="TreeGrafter"/>
</dbReference>
<dbReference type="InterPro" id="IPR036282">
    <property type="entry name" value="Glutathione-S-Trfase_C_sf"/>
</dbReference>
<dbReference type="Pfam" id="PF13409">
    <property type="entry name" value="GST_N_2"/>
    <property type="match status" value="1"/>
</dbReference>
<dbReference type="GO" id="GO:0004364">
    <property type="term" value="F:glutathione transferase activity"/>
    <property type="evidence" value="ECO:0007669"/>
    <property type="project" value="TreeGrafter"/>
</dbReference>
<dbReference type="InterPro" id="IPR004045">
    <property type="entry name" value="Glutathione_S-Trfase_N"/>
</dbReference>
<comment type="caution">
    <text evidence="4">The sequence shown here is derived from an EMBL/GenBank/DDBJ whole genome shotgun (WGS) entry which is preliminary data.</text>
</comment>
<keyword evidence="4" id="KW-0413">Isomerase</keyword>
<dbReference type="Gene3D" id="3.40.30.10">
    <property type="entry name" value="Glutaredoxin"/>
    <property type="match status" value="1"/>
</dbReference>
<dbReference type="PANTHER" id="PTHR42673">
    <property type="entry name" value="MALEYLACETOACETATE ISOMERASE"/>
    <property type="match status" value="1"/>
</dbReference>
<gene>
    <name evidence="4" type="ORF">C8P66_103176</name>
</gene>
<dbReference type="GO" id="GO:0006749">
    <property type="term" value="P:glutathione metabolic process"/>
    <property type="evidence" value="ECO:0007669"/>
    <property type="project" value="TreeGrafter"/>
</dbReference>
<protein>
    <submittedName>
        <fullName evidence="4">Maleylacetoacetate isomerase</fullName>
    </submittedName>
</protein>
<evidence type="ECO:0000313" key="5">
    <source>
        <dbReference type="Proteomes" id="UP000249688"/>
    </source>
</evidence>
<dbReference type="GO" id="GO:0005737">
    <property type="term" value="C:cytoplasm"/>
    <property type="evidence" value="ECO:0007669"/>
    <property type="project" value="InterPro"/>
</dbReference>
<dbReference type="Gene3D" id="1.20.1050.10">
    <property type="match status" value="1"/>
</dbReference>
<dbReference type="InterPro" id="IPR036249">
    <property type="entry name" value="Thioredoxin-like_sf"/>
</dbReference>
<evidence type="ECO:0000313" key="4">
    <source>
        <dbReference type="EMBL" id="PZW49150.1"/>
    </source>
</evidence>
<keyword evidence="5" id="KW-1185">Reference proteome</keyword>
<dbReference type="SUPFAM" id="SSF52833">
    <property type="entry name" value="Thioredoxin-like"/>
    <property type="match status" value="1"/>
</dbReference>
<accession>A0A2W7ISB1</accession>
<evidence type="ECO:0000259" key="3">
    <source>
        <dbReference type="PROSITE" id="PS50405"/>
    </source>
</evidence>
<dbReference type="InterPro" id="IPR040079">
    <property type="entry name" value="Glutathione_S-Trfase"/>
</dbReference>
<comment type="similarity">
    <text evidence="1">Belongs to the GST superfamily. Zeta family.</text>
</comment>
<dbReference type="InterPro" id="IPR010987">
    <property type="entry name" value="Glutathione-S-Trfase_C-like"/>
</dbReference>
<dbReference type="CDD" id="cd03191">
    <property type="entry name" value="GST_C_Zeta"/>
    <property type="match status" value="1"/>
</dbReference>
<feature type="domain" description="GST N-terminal" evidence="2">
    <location>
        <begin position="7"/>
        <end position="84"/>
    </location>
</feature>
<evidence type="ECO:0000259" key="2">
    <source>
        <dbReference type="PROSITE" id="PS50404"/>
    </source>
</evidence>
<dbReference type="InterPro" id="IPR005955">
    <property type="entry name" value="GST_Zeta"/>
</dbReference>
<reference evidence="4 5" key="1">
    <citation type="submission" date="2018-06" db="EMBL/GenBank/DDBJ databases">
        <title>Genomic Encyclopedia of Archaeal and Bacterial Type Strains, Phase II (KMG-II): from individual species to whole genera.</title>
        <authorList>
            <person name="Goeker M."/>
        </authorList>
    </citation>
    <scope>NUCLEOTIDE SEQUENCE [LARGE SCALE GENOMIC DNA]</scope>
    <source>
        <strain evidence="4 5">DSM 24525</strain>
    </source>
</reference>
<dbReference type="Proteomes" id="UP000249688">
    <property type="component" value="Unassembled WGS sequence"/>
</dbReference>
<dbReference type="PROSITE" id="PS50404">
    <property type="entry name" value="GST_NTER"/>
    <property type="match status" value="1"/>
</dbReference>
<evidence type="ECO:0000256" key="1">
    <source>
        <dbReference type="ARBA" id="ARBA00010007"/>
    </source>
</evidence>
<dbReference type="SUPFAM" id="SSF47616">
    <property type="entry name" value="GST C-terminal domain-like"/>
    <property type="match status" value="1"/>
</dbReference>
<dbReference type="NCBIfam" id="TIGR01262">
    <property type="entry name" value="maiA"/>
    <property type="match status" value="1"/>
</dbReference>
<dbReference type="PROSITE" id="PS50405">
    <property type="entry name" value="GST_CTER"/>
    <property type="match status" value="1"/>
</dbReference>
<dbReference type="InterPro" id="IPR034330">
    <property type="entry name" value="GST_Zeta_C"/>
</dbReference>
<dbReference type="SFLD" id="SFLDG00358">
    <property type="entry name" value="Main_(cytGST)"/>
    <property type="match status" value="1"/>
</dbReference>
<dbReference type="AlphaFoldDB" id="A0A2W7ISB1"/>
<dbReference type="RefSeq" id="WP_111396854.1">
    <property type="nucleotide sequence ID" value="NZ_QKYU01000003.1"/>
</dbReference>
<sequence length="217" mass="24019">MEPEPIVRLRLYSRWQNSAGERVRIALNLKSLAYAYVPVGSLAPGDYARLNPQGLLPALAVEGRIIAQSTAILEYLEETHPTPPLLPRDPVLRAQARAFGQVIAADLHPINNNRVRRYLTTRLGAAEAEVAAWYRHWMDLALQALEASLAARAEPWPFCFGDVPGWADLHLVPQLANARRFNCDLVPYPRLTAVEARCVPLGAFQRASPAAQPDFPG</sequence>
<organism evidence="4 5">
    <name type="scientific">Humitalea rosea</name>
    <dbReference type="NCBI Taxonomy" id="990373"/>
    <lineage>
        <taxon>Bacteria</taxon>
        <taxon>Pseudomonadati</taxon>
        <taxon>Pseudomonadota</taxon>
        <taxon>Alphaproteobacteria</taxon>
        <taxon>Acetobacterales</taxon>
        <taxon>Roseomonadaceae</taxon>
        <taxon>Humitalea</taxon>
    </lineage>
</organism>
<dbReference type="GO" id="GO:0006559">
    <property type="term" value="P:L-phenylalanine catabolic process"/>
    <property type="evidence" value="ECO:0007669"/>
    <property type="project" value="TreeGrafter"/>
</dbReference>
<dbReference type="PANTHER" id="PTHR42673:SF4">
    <property type="entry name" value="MALEYLACETOACETATE ISOMERASE"/>
    <property type="match status" value="1"/>
</dbReference>
<feature type="domain" description="GST C-terminal" evidence="3">
    <location>
        <begin position="89"/>
        <end position="217"/>
    </location>
</feature>